<evidence type="ECO:0000313" key="6">
    <source>
        <dbReference type="Proteomes" id="UP001356308"/>
    </source>
</evidence>
<evidence type="ECO:0000256" key="3">
    <source>
        <dbReference type="ARBA" id="ARBA00023163"/>
    </source>
</evidence>
<gene>
    <name evidence="5" type="ORF">V1I91_14550</name>
</gene>
<evidence type="ECO:0000256" key="2">
    <source>
        <dbReference type="ARBA" id="ARBA00023125"/>
    </source>
</evidence>
<dbReference type="InterPro" id="IPR018060">
    <property type="entry name" value="HTH_AraC"/>
</dbReference>
<dbReference type="Pfam" id="PF12833">
    <property type="entry name" value="HTH_18"/>
    <property type="match status" value="1"/>
</dbReference>
<dbReference type="PANTHER" id="PTHR43280">
    <property type="entry name" value="ARAC-FAMILY TRANSCRIPTIONAL REGULATOR"/>
    <property type="match status" value="1"/>
</dbReference>
<comment type="caution">
    <text evidence="5">The sequence shown here is derived from an EMBL/GenBank/DDBJ whole genome shotgun (WGS) entry which is preliminary data.</text>
</comment>
<dbReference type="EMBL" id="JAZDDG010000007">
    <property type="protein sequence ID" value="MEE1977304.1"/>
    <property type="molecule type" value="Genomic_DNA"/>
</dbReference>
<reference evidence="5 6" key="1">
    <citation type="submission" date="2024-01" db="EMBL/GenBank/DDBJ databases">
        <title>Maribacter spp. originated from different algae showed divergent polysaccharides utilization ability.</title>
        <authorList>
            <person name="Wang H."/>
            <person name="Wu Y."/>
        </authorList>
    </citation>
    <scope>NUCLEOTIDE SEQUENCE [LARGE SCALE GENOMIC DNA]</scope>
    <source>
        <strain evidence="5 6">PR1</strain>
    </source>
</reference>
<dbReference type="PROSITE" id="PS01124">
    <property type="entry name" value="HTH_ARAC_FAMILY_2"/>
    <property type="match status" value="1"/>
</dbReference>
<dbReference type="RefSeq" id="WP_272651998.1">
    <property type="nucleotide sequence ID" value="NZ_JAZDDG010000007.1"/>
</dbReference>
<organism evidence="5 6">
    <name type="scientific">Maribacter cobaltidurans</name>
    <dbReference type="NCBI Taxonomy" id="1178778"/>
    <lineage>
        <taxon>Bacteria</taxon>
        <taxon>Pseudomonadati</taxon>
        <taxon>Bacteroidota</taxon>
        <taxon>Flavobacteriia</taxon>
        <taxon>Flavobacteriales</taxon>
        <taxon>Flavobacteriaceae</taxon>
        <taxon>Maribacter</taxon>
    </lineage>
</organism>
<protein>
    <submittedName>
        <fullName evidence="5">Helix-turn-helix domain-containing protein</fullName>
    </submittedName>
</protein>
<dbReference type="Proteomes" id="UP001356308">
    <property type="component" value="Unassembled WGS sequence"/>
</dbReference>
<evidence type="ECO:0000259" key="4">
    <source>
        <dbReference type="PROSITE" id="PS01124"/>
    </source>
</evidence>
<dbReference type="InterPro" id="IPR009057">
    <property type="entry name" value="Homeodomain-like_sf"/>
</dbReference>
<evidence type="ECO:0000313" key="5">
    <source>
        <dbReference type="EMBL" id="MEE1977304.1"/>
    </source>
</evidence>
<dbReference type="SMART" id="SM00342">
    <property type="entry name" value="HTH_ARAC"/>
    <property type="match status" value="1"/>
</dbReference>
<accession>A0ABU7IWD7</accession>
<keyword evidence="1" id="KW-0805">Transcription regulation</keyword>
<keyword evidence="3" id="KW-0804">Transcription</keyword>
<sequence>MNPQSSIKTLTIDDLVGIIGDIPQEENGLHVHLSKNKFKEIPISYPFRGNSYAFLLVVKGSLKIQFNLLGYTIKNAEIIVVNPQTVTHVQEMSKNLEIVIINFNVDFVLRGAIGKNDIDTLDIFTANSIPKLKLSKEDLQTFISVSKFLERKNNRLGKNNPYNSEIITHCFNLLVYQYASLLKIKFPNLEADLTRQEKLALRFLKLLNENFKQERTVQFYADILCLTPGYLSKVLKTVSKKTAGQLIDEAVIMESKLLLKNQTLSISEVADELQFSDQSFFGKYFKKHTGHSPSKFRKIKFKKLGLDQ</sequence>
<keyword evidence="2" id="KW-0238">DNA-binding</keyword>
<keyword evidence="6" id="KW-1185">Reference proteome</keyword>
<dbReference type="Gene3D" id="1.10.10.60">
    <property type="entry name" value="Homeodomain-like"/>
    <property type="match status" value="1"/>
</dbReference>
<evidence type="ECO:0000256" key="1">
    <source>
        <dbReference type="ARBA" id="ARBA00023015"/>
    </source>
</evidence>
<name>A0ABU7IWD7_9FLAO</name>
<dbReference type="PANTHER" id="PTHR43280:SF32">
    <property type="entry name" value="TRANSCRIPTIONAL REGULATORY PROTEIN"/>
    <property type="match status" value="1"/>
</dbReference>
<proteinExistence type="predicted"/>
<dbReference type="SUPFAM" id="SSF46689">
    <property type="entry name" value="Homeodomain-like"/>
    <property type="match status" value="1"/>
</dbReference>
<dbReference type="PRINTS" id="PR00032">
    <property type="entry name" value="HTHARAC"/>
</dbReference>
<feature type="domain" description="HTH araC/xylS-type" evidence="4">
    <location>
        <begin position="201"/>
        <end position="299"/>
    </location>
</feature>
<dbReference type="InterPro" id="IPR020449">
    <property type="entry name" value="Tscrpt_reg_AraC-type_HTH"/>
</dbReference>